<dbReference type="KEGG" id="mis:MICPUN_112696"/>
<evidence type="ECO:0000313" key="2">
    <source>
        <dbReference type="EMBL" id="ACO68447.1"/>
    </source>
</evidence>
<accession>C1FDT3</accession>
<evidence type="ECO:0000256" key="1">
    <source>
        <dbReference type="SAM" id="MobiDB-lite"/>
    </source>
</evidence>
<dbReference type="GeneID" id="8250502"/>
<gene>
    <name evidence="2" type="ORF">MICPUN_112696</name>
</gene>
<keyword evidence="3" id="KW-1185">Reference proteome</keyword>
<dbReference type="InParanoid" id="C1FDT3"/>
<organism evidence="2 3">
    <name type="scientific">Micromonas commoda (strain RCC299 / NOUM17 / CCMP2709)</name>
    <name type="common">Picoplanktonic green alga</name>
    <dbReference type="NCBI Taxonomy" id="296587"/>
    <lineage>
        <taxon>Eukaryota</taxon>
        <taxon>Viridiplantae</taxon>
        <taxon>Chlorophyta</taxon>
        <taxon>Mamiellophyceae</taxon>
        <taxon>Mamiellales</taxon>
        <taxon>Mamiellaceae</taxon>
        <taxon>Micromonas</taxon>
    </lineage>
</organism>
<protein>
    <submittedName>
        <fullName evidence="2">Uncharacterized protein</fullName>
    </submittedName>
</protein>
<name>C1FDT3_MICCC</name>
<evidence type="ECO:0000313" key="3">
    <source>
        <dbReference type="Proteomes" id="UP000002009"/>
    </source>
</evidence>
<feature type="region of interest" description="Disordered" evidence="1">
    <location>
        <begin position="1"/>
        <end position="32"/>
    </location>
</feature>
<dbReference type="AlphaFoldDB" id="C1FDT3"/>
<proteinExistence type="predicted"/>
<dbReference type="EMBL" id="CP001574">
    <property type="protein sequence ID" value="ACO68447.1"/>
    <property type="molecule type" value="Genomic_DNA"/>
</dbReference>
<dbReference type="Proteomes" id="UP000002009">
    <property type="component" value="Chromosome 1"/>
</dbReference>
<sequence length="105" mass="11640">MHHVSKQGATLHGRGKHGEAAQARCHGKEINSTSYEPSKVRRAFMFFFCSPSRGQIFGLSAHWKRCAHTMCTAHGVARLFAGRRGAGEQLNAPSRAKTHRIIKND</sequence>
<dbReference type="RefSeq" id="XP_002507189.1">
    <property type="nucleotide sequence ID" value="XM_002507143.1"/>
</dbReference>
<reference evidence="2 3" key="1">
    <citation type="journal article" date="2009" name="Science">
        <title>Green evolution and dynamic adaptations revealed by genomes of the marine picoeukaryotes Micromonas.</title>
        <authorList>
            <person name="Worden A.Z."/>
            <person name="Lee J.H."/>
            <person name="Mock T."/>
            <person name="Rouze P."/>
            <person name="Simmons M.P."/>
            <person name="Aerts A.L."/>
            <person name="Allen A.E."/>
            <person name="Cuvelier M.L."/>
            <person name="Derelle E."/>
            <person name="Everett M.V."/>
            <person name="Foulon E."/>
            <person name="Grimwood J."/>
            <person name="Gundlach H."/>
            <person name="Henrissat B."/>
            <person name="Napoli C."/>
            <person name="McDonald S.M."/>
            <person name="Parker M.S."/>
            <person name="Rombauts S."/>
            <person name="Salamov A."/>
            <person name="Von Dassow P."/>
            <person name="Badger J.H."/>
            <person name="Coutinho P.M."/>
            <person name="Demir E."/>
            <person name="Dubchak I."/>
            <person name="Gentemann C."/>
            <person name="Eikrem W."/>
            <person name="Gready J.E."/>
            <person name="John U."/>
            <person name="Lanier W."/>
            <person name="Lindquist E.A."/>
            <person name="Lucas S."/>
            <person name="Mayer K.F."/>
            <person name="Moreau H."/>
            <person name="Not F."/>
            <person name="Otillar R."/>
            <person name="Panaud O."/>
            <person name="Pangilinan J."/>
            <person name="Paulsen I."/>
            <person name="Piegu B."/>
            <person name="Poliakov A."/>
            <person name="Robbens S."/>
            <person name="Schmutz J."/>
            <person name="Toulza E."/>
            <person name="Wyss T."/>
            <person name="Zelensky A."/>
            <person name="Zhou K."/>
            <person name="Armbrust E.V."/>
            <person name="Bhattacharya D."/>
            <person name="Goodenough U.W."/>
            <person name="Van de Peer Y."/>
            <person name="Grigoriev I.V."/>
        </authorList>
    </citation>
    <scope>NUCLEOTIDE SEQUENCE [LARGE SCALE GENOMIC DNA]</scope>
    <source>
        <strain evidence="3">RCC299 / NOUM17</strain>
    </source>
</reference>